<feature type="compositionally biased region" description="Low complexity" evidence="1">
    <location>
        <begin position="169"/>
        <end position="181"/>
    </location>
</feature>
<feature type="region of interest" description="Disordered" evidence="1">
    <location>
        <begin position="44"/>
        <end position="308"/>
    </location>
</feature>
<feature type="compositionally biased region" description="Low complexity" evidence="1">
    <location>
        <begin position="277"/>
        <end position="289"/>
    </location>
</feature>
<feature type="compositionally biased region" description="Polar residues" evidence="1">
    <location>
        <begin position="47"/>
        <end position="60"/>
    </location>
</feature>
<feature type="compositionally biased region" description="Basic residues" evidence="1">
    <location>
        <begin position="1"/>
        <end position="10"/>
    </location>
</feature>
<evidence type="ECO:0000313" key="3">
    <source>
        <dbReference type="Proteomes" id="UP001218188"/>
    </source>
</evidence>
<evidence type="ECO:0000256" key="1">
    <source>
        <dbReference type="SAM" id="MobiDB-lite"/>
    </source>
</evidence>
<feature type="compositionally biased region" description="Polar residues" evidence="1">
    <location>
        <begin position="98"/>
        <end position="134"/>
    </location>
</feature>
<gene>
    <name evidence="2" type="ORF">C8F04DRAFT_225173</name>
</gene>
<proteinExistence type="predicted"/>
<feature type="compositionally biased region" description="Polar residues" evidence="1">
    <location>
        <begin position="188"/>
        <end position="200"/>
    </location>
</feature>
<feature type="compositionally biased region" description="Polar residues" evidence="1">
    <location>
        <begin position="222"/>
        <end position="258"/>
    </location>
</feature>
<sequence length="331" mass="34476">MAGFLRKKKHDSVVPPPAPVSPVVDAPPTPLFARFATTLAEPPAQRVVSSPMTLASSPRNDQALRMINGGGAVRGAQQHEDNRTRYTVQPSYVRGNAPGSSNSTAASASIGNAQSYGSPAKNGVSSPRTRSQTLPPAAAASSPPNRRFSQVPGADKPLPSIHPQDNRPDPLGSLPPQSSLPAGRRASTRGTHSAATQNLPNGRVMAAPAQQPPHNAHPPSRAPSNAGSTQPAARTLPPSSSQTHSARPNPIPGSSQDPSRYPKEYARQDLRHKLSDAGTASGGSSAIPGPASPPRQNSPARWAPEDRAPTSYQVSLVSIHVLFFPMPCGCV</sequence>
<name>A0AAD6T6F5_9AGAR</name>
<comment type="caution">
    <text evidence="2">The sequence shown here is derived from an EMBL/GenBank/DDBJ whole genome shotgun (WGS) entry which is preliminary data.</text>
</comment>
<accession>A0AAD6T6F5</accession>
<protein>
    <submittedName>
        <fullName evidence="2">Uncharacterized protein</fullName>
    </submittedName>
</protein>
<dbReference type="AlphaFoldDB" id="A0AAD6T6F5"/>
<evidence type="ECO:0000313" key="2">
    <source>
        <dbReference type="EMBL" id="KAJ7040699.1"/>
    </source>
</evidence>
<feature type="compositionally biased region" description="Pro residues" evidence="1">
    <location>
        <begin position="14"/>
        <end position="27"/>
    </location>
</feature>
<dbReference type="EMBL" id="JARJCM010000020">
    <property type="protein sequence ID" value="KAJ7040699.1"/>
    <property type="molecule type" value="Genomic_DNA"/>
</dbReference>
<feature type="region of interest" description="Disordered" evidence="1">
    <location>
        <begin position="1"/>
        <end position="27"/>
    </location>
</feature>
<dbReference type="Proteomes" id="UP001218188">
    <property type="component" value="Unassembled WGS sequence"/>
</dbReference>
<feature type="compositionally biased region" description="Basic and acidic residues" evidence="1">
    <location>
        <begin position="260"/>
        <end position="275"/>
    </location>
</feature>
<reference evidence="2" key="1">
    <citation type="submission" date="2023-03" db="EMBL/GenBank/DDBJ databases">
        <title>Massive genome expansion in bonnet fungi (Mycena s.s.) driven by repeated elements and novel gene families across ecological guilds.</title>
        <authorList>
            <consortium name="Lawrence Berkeley National Laboratory"/>
            <person name="Harder C.B."/>
            <person name="Miyauchi S."/>
            <person name="Viragh M."/>
            <person name="Kuo A."/>
            <person name="Thoen E."/>
            <person name="Andreopoulos B."/>
            <person name="Lu D."/>
            <person name="Skrede I."/>
            <person name="Drula E."/>
            <person name="Henrissat B."/>
            <person name="Morin E."/>
            <person name="Kohler A."/>
            <person name="Barry K."/>
            <person name="LaButti K."/>
            <person name="Morin E."/>
            <person name="Salamov A."/>
            <person name="Lipzen A."/>
            <person name="Mereny Z."/>
            <person name="Hegedus B."/>
            <person name="Baldrian P."/>
            <person name="Stursova M."/>
            <person name="Weitz H."/>
            <person name="Taylor A."/>
            <person name="Grigoriev I.V."/>
            <person name="Nagy L.G."/>
            <person name="Martin F."/>
            <person name="Kauserud H."/>
        </authorList>
    </citation>
    <scope>NUCLEOTIDE SEQUENCE</scope>
    <source>
        <strain evidence="2">CBHHK200</strain>
    </source>
</reference>
<organism evidence="2 3">
    <name type="scientific">Mycena alexandri</name>
    <dbReference type="NCBI Taxonomy" id="1745969"/>
    <lineage>
        <taxon>Eukaryota</taxon>
        <taxon>Fungi</taxon>
        <taxon>Dikarya</taxon>
        <taxon>Basidiomycota</taxon>
        <taxon>Agaricomycotina</taxon>
        <taxon>Agaricomycetes</taxon>
        <taxon>Agaricomycetidae</taxon>
        <taxon>Agaricales</taxon>
        <taxon>Marasmiineae</taxon>
        <taxon>Mycenaceae</taxon>
        <taxon>Mycena</taxon>
    </lineage>
</organism>
<feature type="compositionally biased region" description="Low complexity" evidence="1">
    <location>
        <begin position="135"/>
        <end position="144"/>
    </location>
</feature>
<feature type="compositionally biased region" description="Low complexity" evidence="1">
    <location>
        <begin position="206"/>
        <end position="219"/>
    </location>
</feature>
<keyword evidence="3" id="KW-1185">Reference proteome</keyword>